<dbReference type="InterPro" id="IPR041881">
    <property type="entry name" value="PqqD_sf"/>
</dbReference>
<dbReference type="eggNOG" id="ENOG5033BC0">
    <property type="taxonomic scope" value="Bacteria"/>
</dbReference>
<dbReference type="KEGG" id="trs:Terro_3383"/>
<gene>
    <name evidence="1" type="ordered locus">Terro_3383</name>
</gene>
<dbReference type="EMBL" id="CP003379">
    <property type="protein sequence ID" value="AFL89598.1"/>
    <property type="molecule type" value="Genomic_DNA"/>
</dbReference>
<dbReference type="InterPro" id="IPR008792">
    <property type="entry name" value="PQQD"/>
</dbReference>
<dbReference type="Proteomes" id="UP000006056">
    <property type="component" value="Chromosome"/>
</dbReference>
<keyword evidence="2" id="KW-1185">Reference proteome</keyword>
<dbReference type="AlphaFoldDB" id="I3ZK30"/>
<dbReference type="Gene3D" id="1.10.10.1150">
    <property type="entry name" value="Coenzyme PQQ synthesis protein D (PqqD)"/>
    <property type="match status" value="1"/>
</dbReference>
<organism evidence="1 2">
    <name type="scientific">Terriglobus roseus (strain DSM 18391 / NRRL B-41598 / KBS 63)</name>
    <dbReference type="NCBI Taxonomy" id="926566"/>
    <lineage>
        <taxon>Bacteria</taxon>
        <taxon>Pseudomonadati</taxon>
        <taxon>Acidobacteriota</taxon>
        <taxon>Terriglobia</taxon>
        <taxon>Terriglobales</taxon>
        <taxon>Acidobacteriaceae</taxon>
        <taxon>Terriglobus</taxon>
    </lineage>
</organism>
<name>I3ZK30_TERRK</name>
<dbReference type="Pfam" id="PF05402">
    <property type="entry name" value="PqqD"/>
    <property type="match status" value="1"/>
</dbReference>
<evidence type="ECO:0000313" key="1">
    <source>
        <dbReference type="EMBL" id="AFL89598.1"/>
    </source>
</evidence>
<protein>
    <submittedName>
        <fullName evidence="1">Coenzyme PQQ synthesis protein D (PqqD)</fullName>
    </submittedName>
</protein>
<reference evidence="1 2" key="1">
    <citation type="submission" date="2012-06" db="EMBL/GenBank/DDBJ databases">
        <title>Complete genome of Terriglobus roseus DSM 18391.</title>
        <authorList>
            <consortium name="US DOE Joint Genome Institute (JGI-PGF)"/>
            <person name="Lucas S."/>
            <person name="Copeland A."/>
            <person name="Lapidus A."/>
            <person name="Glavina del Rio T."/>
            <person name="Dalin E."/>
            <person name="Tice H."/>
            <person name="Bruce D."/>
            <person name="Goodwin L."/>
            <person name="Pitluck S."/>
            <person name="Peters L."/>
            <person name="Mikhailova N."/>
            <person name="Munk A.C.C."/>
            <person name="Kyrpides N."/>
            <person name="Mavromatis K."/>
            <person name="Ivanova N."/>
            <person name="Brettin T."/>
            <person name="Detter J.C."/>
            <person name="Han C."/>
            <person name="Larimer F."/>
            <person name="Land M."/>
            <person name="Hauser L."/>
            <person name="Markowitz V."/>
            <person name="Cheng J.-F."/>
            <person name="Hugenholtz P."/>
            <person name="Woyke T."/>
            <person name="Wu D."/>
            <person name="Brambilla E."/>
            <person name="Klenk H.-P."/>
            <person name="Eisen J.A."/>
        </authorList>
    </citation>
    <scope>NUCLEOTIDE SEQUENCE [LARGE SCALE GENOMIC DNA]</scope>
    <source>
        <strain evidence="2">DSM 18391 / NRRL B-41598 / KBS 63</strain>
    </source>
</reference>
<evidence type="ECO:0000313" key="2">
    <source>
        <dbReference type="Proteomes" id="UP000006056"/>
    </source>
</evidence>
<dbReference type="STRING" id="926566.Terro_3383"/>
<dbReference type="HOGENOM" id="CLU_159325_2_0_0"/>
<accession>I3ZK30</accession>
<sequence>MDYPFPMTLEIQDRTVVGRGEGWLTAWVGQEYVMMSAETGTCISLSETGGRIWELMEQPRSLADLCQALANEYQAEPDVVAHDVVEFLDRMRGEGAVVVSDGTAK</sequence>
<proteinExistence type="predicted"/>